<keyword evidence="2" id="KW-1185">Reference proteome</keyword>
<comment type="caution">
    <text evidence="1">The sequence shown here is derived from an EMBL/GenBank/DDBJ whole genome shotgun (WGS) entry which is preliminary data.</text>
</comment>
<evidence type="ECO:0000313" key="2">
    <source>
        <dbReference type="Proteomes" id="UP000187203"/>
    </source>
</evidence>
<dbReference type="OrthoDB" id="10325391at2759"/>
<protein>
    <submittedName>
        <fullName evidence="1">Uncharacterized protein</fullName>
    </submittedName>
</protein>
<gene>
    <name evidence="1" type="ORF">COLO4_04331</name>
</gene>
<accession>A0A1R3KUK6</accession>
<dbReference type="Proteomes" id="UP000187203">
    <property type="component" value="Unassembled WGS sequence"/>
</dbReference>
<dbReference type="AlphaFoldDB" id="A0A1R3KUK6"/>
<proteinExistence type="predicted"/>
<dbReference type="EMBL" id="AWUE01011331">
    <property type="protein sequence ID" value="OMP10719.1"/>
    <property type="molecule type" value="Genomic_DNA"/>
</dbReference>
<name>A0A1R3KUK6_9ROSI</name>
<sequence>MWSQNLQRSTRRKQSPIHRYMGTKYWNKVFNDVN</sequence>
<evidence type="ECO:0000313" key="1">
    <source>
        <dbReference type="EMBL" id="OMP10719.1"/>
    </source>
</evidence>
<organism evidence="1 2">
    <name type="scientific">Corchorus olitorius</name>
    <dbReference type="NCBI Taxonomy" id="93759"/>
    <lineage>
        <taxon>Eukaryota</taxon>
        <taxon>Viridiplantae</taxon>
        <taxon>Streptophyta</taxon>
        <taxon>Embryophyta</taxon>
        <taxon>Tracheophyta</taxon>
        <taxon>Spermatophyta</taxon>
        <taxon>Magnoliopsida</taxon>
        <taxon>eudicotyledons</taxon>
        <taxon>Gunneridae</taxon>
        <taxon>Pentapetalae</taxon>
        <taxon>rosids</taxon>
        <taxon>malvids</taxon>
        <taxon>Malvales</taxon>
        <taxon>Malvaceae</taxon>
        <taxon>Grewioideae</taxon>
        <taxon>Apeibeae</taxon>
        <taxon>Corchorus</taxon>
    </lineage>
</organism>
<reference evidence="2" key="1">
    <citation type="submission" date="2013-09" db="EMBL/GenBank/DDBJ databases">
        <title>Corchorus olitorius genome sequencing.</title>
        <authorList>
            <person name="Alam M."/>
            <person name="Haque M.S."/>
            <person name="Islam M.S."/>
            <person name="Emdad E.M."/>
            <person name="Islam M.M."/>
            <person name="Ahmed B."/>
            <person name="Halim A."/>
            <person name="Hossen Q.M.M."/>
            <person name="Hossain M.Z."/>
            <person name="Ahmed R."/>
            <person name="Khan M.M."/>
            <person name="Islam R."/>
            <person name="Rashid M.M."/>
            <person name="Khan S.A."/>
            <person name="Rahman M.S."/>
            <person name="Alam M."/>
            <person name="Yahiya A.S."/>
            <person name="Khan M.S."/>
            <person name="Azam M.S."/>
            <person name="Haque T."/>
            <person name="Lashkar M.Z.H."/>
            <person name="Akhand A.I."/>
            <person name="Morshed G."/>
            <person name="Roy S."/>
            <person name="Uddin K.S."/>
            <person name="Rabeya T."/>
            <person name="Hossain A.S."/>
            <person name="Chowdhury A."/>
            <person name="Snigdha A.R."/>
            <person name="Mortoza M.S."/>
            <person name="Matin S.A."/>
            <person name="Hoque S.M.E."/>
            <person name="Islam M.K."/>
            <person name="Roy D.K."/>
            <person name="Haider R."/>
            <person name="Moosa M.M."/>
            <person name="Elias S.M."/>
            <person name="Hasan A.M."/>
            <person name="Jahan S."/>
            <person name="Shafiuddin M."/>
            <person name="Mahmood N."/>
            <person name="Shommy N.S."/>
        </authorList>
    </citation>
    <scope>NUCLEOTIDE SEQUENCE [LARGE SCALE GENOMIC DNA]</scope>
    <source>
        <strain evidence="2">cv. O-4</strain>
    </source>
</reference>